<dbReference type="Proteomes" id="UP000198925">
    <property type="component" value="Unassembled WGS sequence"/>
</dbReference>
<dbReference type="Pfam" id="PF12146">
    <property type="entry name" value="Hydrolase_4"/>
    <property type="match status" value="1"/>
</dbReference>
<name>A0A1G6RZW9_9PROT</name>
<gene>
    <name evidence="2" type="ORF">SAMN04487779_1004203</name>
</gene>
<evidence type="ECO:0000259" key="1">
    <source>
        <dbReference type="Pfam" id="PF12146"/>
    </source>
</evidence>
<dbReference type="STRING" id="938405.SAMN02927895_04290"/>
<dbReference type="InterPro" id="IPR022742">
    <property type="entry name" value="Hydrolase_4"/>
</dbReference>
<organism evidence="2 3">
    <name type="scientific">Belnapia rosea</name>
    <dbReference type="NCBI Taxonomy" id="938405"/>
    <lineage>
        <taxon>Bacteria</taxon>
        <taxon>Pseudomonadati</taxon>
        <taxon>Pseudomonadota</taxon>
        <taxon>Alphaproteobacteria</taxon>
        <taxon>Acetobacterales</taxon>
        <taxon>Roseomonadaceae</taxon>
        <taxon>Belnapia</taxon>
    </lineage>
</organism>
<accession>A0A1G6RZW9</accession>
<evidence type="ECO:0000313" key="2">
    <source>
        <dbReference type="EMBL" id="SDD09973.1"/>
    </source>
</evidence>
<dbReference type="AlphaFoldDB" id="A0A1G6RZW9"/>
<dbReference type="InterPro" id="IPR029058">
    <property type="entry name" value="AB_hydrolase_fold"/>
</dbReference>
<sequence length="567" mass="59341">MIPVAIHGCRSWLHLAAGPTGRAMVLCPPFGYELICTQLGLRSLAEGLAAAGTTVLRIDYPGTGDSAGEEAPGRLEDWLASIAAAADWLRGTLGLEAISLGGLRLGGLLAAASAVRSPGRIADLVLLAPVWSGRTYGRELLLGARAAGENSAEPGWLEAAGFRLHDSDIAALRGLDLATLLKAARPQRILLAEPPRPGAGVQPSANAPVTALPFDGYAAFLRHAHLSIPPAPLFESVARWMAEGIAPRRAVAPGLLNDRLPVGPGTEEQTLRFGPARNLAGILCRPAEALPTAVLILNTGANHHIGNGRIAVRLARRLAALGFASLRMDAAGVGESAGGMADERVAALFSEGPTEDALAGLDALEQQGFRRCVAVGVCSGAHHAFQAALRDPRIVGLALANLPAFDRAAGGAPDLDGGPPPGEIAALRKPRMAMRRALAEIDRIVAERLGIEPGLDRAGGWLRRLQSRGTTTLLAYSSRDRALRELRAHFGRGGRHLPQRAPVRTVVLGGTDHAINPQSMQREFIAEIEEELRRHHAQGPATPCLPLPALGLASRAPPAVTISATMA</sequence>
<dbReference type="InterPro" id="IPR050261">
    <property type="entry name" value="FrsA_esterase"/>
</dbReference>
<reference evidence="2 3" key="1">
    <citation type="submission" date="2016-10" db="EMBL/GenBank/DDBJ databases">
        <authorList>
            <person name="de Groot N.N."/>
        </authorList>
    </citation>
    <scope>NUCLEOTIDE SEQUENCE [LARGE SCALE GENOMIC DNA]</scope>
    <source>
        <strain evidence="2 3">CPCC 100156</strain>
    </source>
</reference>
<protein>
    <submittedName>
        <fullName evidence="2">Dienelactone hydrolase</fullName>
    </submittedName>
</protein>
<evidence type="ECO:0000313" key="3">
    <source>
        <dbReference type="Proteomes" id="UP000198925"/>
    </source>
</evidence>
<dbReference type="PANTHER" id="PTHR22946">
    <property type="entry name" value="DIENELACTONE HYDROLASE DOMAIN-CONTAINING PROTEIN-RELATED"/>
    <property type="match status" value="1"/>
</dbReference>
<dbReference type="Gene3D" id="3.40.50.1820">
    <property type="entry name" value="alpha/beta hydrolase"/>
    <property type="match status" value="2"/>
</dbReference>
<dbReference type="GO" id="GO:0016787">
    <property type="term" value="F:hydrolase activity"/>
    <property type="evidence" value="ECO:0007669"/>
    <property type="project" value="UniProtKB-KW"/>
</dbReference>
<proteinExistence type="predicted"/>
<dbReference type="EMBL" id="FMZX01000004">
    <property type="protein sequence ID" value="SDD09973.1"/>
    <property type="molecule type" value="Genomic_DNA"/>
</dbReference>
<dbReference type="RefSeq" id="WP_090663154.1">
    <property type="nucleotide sequence ID" value="NZ_FMZX01000004.1"/>
</dbReference>
<feature type="domain" description="Serine aminopeptidase S33" evidence="1">
    <location>
        <begin position="43"/>
        <end position="136"/>
    </location>
</feature>
<keyword evidence="3" id="KW-1185">Reference proteome</keyword>
<keyword evidence="2" id="KW-0378">Hydrolase</keyword>
<dbReference type="SUPFAM" id="SSF53474">
    <property type="entry name" value="alpha/beta-Hydrolases"/>
    <property type="match status" value="2"/>
</dbReference>